<dbReference type="PANTHER" id="PTHR46058">
    <property type="entry name" value="PROTEIN BREVIS RADIX-LIKE 1"/>
    <property type="match status" value="1"/>
</dbReference>
<dbReference type="PROSITE" id="PS51514">
    <property type="entry name" value="BRX"/>
    <property type="match status" value="1"/>
</dbReference>
<feature type="region of interest" description="Disordered" evidence="4">
    <location>
        <begin position="12"/>
        <end position="36"/>
    </location>
</feature>
<reference evidence="6" key="1">
    <citation type="submission" date="2022-04" db="EMBL/GenBank/DDBJ databases">
        <title>A functionally conserved STORR gene fusion in Papaver species that diverged 16.8 million years ago.</title>
        <authorList>
            <person name="Catania T."/>
        </authorList>
    </citation>
    <scope>NUCLEOTIDE SEQUENCE</scope>
    <source>
        <strain evidence="6">S-188037</strain>
    </source>
</reference>
<dbReference type="Pfam" id="PF08381">
    <property type="entry name" value="BRX"/>
    <property type="match status" value="1"/>
</dbReference>
<evidence type="ECO:0000313" key="7">
    <source>
        <dbReference type="Proteomes" id="UP001202328"/>
    </source>
</evidence>
<dbReference type="Proteomes" id="UP001202328">
    <property type="component" value="Unassembled WGS sequence"/>
</dbReference>
<evidence type="ECO:0000256" key="1">
    <source>
        <dbReference type="ARBA" id="ARBA00004123"/>
    </source>
</evidence>
<evidence type="ECO:0000256" key="4">
    <source>
        <dbReference type="SAM" id="MobiDB-lite"/>
    </source>
</evidence>
<evidence type="ECO:0000259" key="5">
    <source>
        <dbReference type="PROSITE" id="PS51514"/>
    </source>
</evidence>
<sequence>MLTCIACSKQQLPGGGTGSTTLHEQEDDDTTETPRTKQAVKTLSAQRLGFSILDQGHCVEGVGAYKNCKPFSGLSNQHVNYADSDNGSASERLHRTYHRPGSGSSSSTPRQWGKEMEARLKGLSSGEGTPPSRSGKTESIVLMDEEDSKELVAQVELGVLITFVSMPEGGNDLKRIRFSRGMHVLYIKFTFRTWQTRNFTIRIRSLCKQSSSKSKTKNPTKLHHVNKMEGDITVNINVFKFNTIRIRKFVRPTHIFIHIQASTWGTYI</sequence>
<evidence type="ECO:0000256" key="2">
    <source>
        <dbReference type="ARBA" id="ARBA00009057"/>
    </source>
</evidence>
<gene>
    <name evidence="6" type="ORF">MKW98_022702</name>
</gene>
<comment type="caution">
    <text evidence="6">The sequence shown here is derived from an EMBL/GenBank/DDBJ whole genome shotgun (WGS) entry which is preliminary data.</text>
</comment>
<dbReference type="EMBL" id="JAJJMB010006234">
    <property type="protein sequence ID" value="KAI3935694.1"/>
    <property type="molecule type" value="Genomic_DNA"/>
</dbReference>
<comment type="similarity">
    <text evidence="2">Belongs to the BRX family.</text>
</comment>
<feature type="region of interest" description="Disordered" evidence="4">
    <location>
        <begin position="94"/>
        <end position="114"/>
    </location>
</feature>
<evidence type="ECO:0000256" key="3">
    <source>
        <dbReference type="ARBA" id="ARBA00023242"/>
    </source>
</evidence>
<name>A0AAD4T405_9MAGN</name>
<proteinExistence type="inferred from homology"/>
<evidence type="ECO:0000313" key="6">
    <source>
        <dbReference type="EMBL" id="KAI3935694.1"/>
    </source>
</evidence>
<comment type="subcellular location">
    <subcellularLocation>
        <location evidence="1">Nucleus</location>
    </subcellularLocation>
</comment>
<keyword evidence="3" id="KW-0539">Nucleus</keyword>
<protein>
    <recommendedName>
        <fullName evidence="5">BRX domain-containing protein</fullName>
    </recommendedName>
</protein>
<organism evidence="6 7">
    <name type="scientific">Papaver atlanticum</name>
    <dbReference type="NCBI Taxonomy" id="357466"/>
    <lineage>
        <taxon>Eukaryota</taxon>
        <taxon>Viridiplantae</taxon>
        <taxon>Streptophyta</taxon>
        <taxon>Embryophyta</taxon>
        <taxon>Tracheophyta</taxon>
        <taxon>Spermatophyta</taxon>
        <taxon>Magnoliopsida</taxon>
        <taxon>Ranunculales</taxon>
        <taxon>Papaveraceae</taxon>
        <taxon>Papaveroideae</taxon>
        <taxon>Papaver</taxon>
    </lineage>
</organism>
<dbReference type="InterPro" id="IPR044532">
    <property type="entry name" value="BRX-like"/>
</dbReference>
<feature type="domain" description="BRX" evidence="5">
    <location>
        <begin position="149"/>
        <end position="206"/>
    </location>
</feature>
<dbReference type="PANTHER" id="PTHR46058:SF2">
    <property type="entry name" value="PROTEIN BREVIS RADIX-LIKE 3"/>
    <property type="match status" value="1"/>
</dbReference>
<dbReference type="GO" id="GO:0005634">
    <property type="term" value="C:nucleus"/>
    <property type="evidence" value="ECO:0007669"/>
    <property type="project" value="UniProtKB-SubCell"/>
</dbReference>
<dbReference type="AlphaFoldDB" id="A0AAD4T405"/>
<keyword evidence="7" id="KW-1185">Reference proteome</keyword>
<accession>A0AAD4T405</accession>
<dbReference type="InterPro" id="IPR013591">
    <property type="entry name" value="Brevis_radix_dom"/>
</dbReference>